<dbReference type="InterPro" id="IPR006474">
    <property type="entry name" value="Helicase_Cas3_CRISPR-ass_core"/>
</dbReference>
<comment type="similarity">
    <text evidence="2">In the central section; belongs to the CRISPR-associated helicase Cas3 family.</text>
</comment>
<dbReference type="InterPro" id="IPR006674">
    <property type="entry name" value="HD_domain"/>
</dbReference>
<evidence type="ECO:0000256" key="4">
    <source>
        <dbReference type="ARBA" id="ARBA00022723"/>
    </source>
</evidence>
<dbReference type="NCBIfam" id="TIGR01596">
    <property type="entry name" value="cas3_HD"/>
    <property type="match status" value="1"/>
</dbReference>
<dbReference type="CDD" id="cd17930">
    <property type="entry name" value="DEXHc_cas3"/>
    <property type="match status" value="1"/>
</dbReference>
<dbReference type="Pfam" id="PF04851">
    <property type="entry name" value="ResIII"/>
    <property type="match status" value="1"/>
</dbReference>
<dbReference type="Proteomes" id="UP000276437">
    <property type="component" value="Chromosome"/>
</dbReference>
<accession>A0A348AR34</accession>
<dbReference type="EMBL" id="AP018449">
    <property type="protein sequence ID" value="BBB93532.1"/>
    <property type="molecule type" value="Genomic_DNA"/>
</dbReference>
<keyword evidence="7 11" id="KW-0347">Helicase</keyword>
<evidence type="ECO:0000256" key="8">
    <source>
        <dbReference type="ARBA" id="ARBA00022840"/>
    </source>
</evidence>
<keyword evidence="6 11" id="KW-0378">Hydrolase</keyword>
<dbReference type="GO" id="GO:0016787">
    <property type="term" value="F:hydrolase activity"/>
    <property type="evidence" value="ECO:0007669"/>
    <property type="project" value="UniProtKB-KW"/>
</dbReference>
<evidence type="ECO:0000256" key="9">
    <source>
        <dbReference type="ARBA" id="ARBA00023118"/>
    </source>
</evidence>
<dbReference type="InterPro" id="IPR006675">
    <property type="entry name" value="HDIG_dom"/>
</dbReference>
<dbReference type="CDD" id="cd09641">
    <property type="entry name" value="Cas3''_I"/>
    <property type="match status" value="1"/>
</dbReference>
<dbReference type="InterPro" id="IPR014001">
    <property type="entry name" value="Helicase_ATP-bd"/>
</dbReference>
<dbReference type="NCBIfam" id="TIGR01587">
    <property type="entry name" value="cas3_core"/>
    <property type="match status" value="1"/>
</dbReference>
<dbReference type="InterPro" id="IPR054712">
    <property type="entry name" value="Cas3-like_dom"/>
</dbReference>
<dbReference type="SUPFAM" id="SSF109604">
    <property type="entry name" value="HD-domain/PDEase-like"/>
    <property type="match status" value="1"/>
</dbReference>
<proteinExistence type="inferred from homology"/>
<evidence type="ECO:0000256" key="2">
    <source>
        <dbReference type="ARBA" id="ARBA00009046"/>
    </source>
</evidence>
<keyword evidence="8" id="KW-0067">ATP-binding</keyword>
<keyword evidence="9" id="KW-0051">Antiviral defense</keyword>
<keyword evidence="4" id="KW-0479">Metal-binding</keyword>
<evidence type="ECO:0000313" key="11">
    <source>
        <dbReference type="EMBL" id="BBB93532.1"/>
    </source>
</evidence>
<keyword evidence="3" id="KW-0540">Nuclease</keyword>
<evidence type="ECO:0000256" key="5">
    <source>
        <dbReference type="ARBA" id="ARBA00022741"/>
    </source>
</evidence>
<evidence type="ECO:0000259" key="10">
    <source>
        <dbReference type="PROSITE" id="PS51643"/>
    </source>
</evidence>
<dbReference type="GO" id="GO:0005524">
    <property type="term" value="F:ATP binding"/>
    <property type="evidence" value="ECO:0007669"/>
    <property type="project" value="UniProtKB-KW"/>
</dbReference>
<evidence type="ECO:0000256" key="1">
    <source>
        <dbReference type="ARBA" id="ARBA00006847"/>
    </source>
</evidence>
<dbReference type="InterPro" id="IPR006935">
    <property type="entry name" value="Helicase/UvrB_N"/>
</dbReference>
<protein>
    <submittedName>
        <fullName evidence="11">CRISPR-associated endonuclease/helicase Cas3</fullName>
        <ecNumber evidence="11">3.1.-.-</ecNumber>
    </submittedName>
</protein>
<dbReference type="PANTHER" id="PTHR47963:SF9">
    <property type="entry name" value="CRISPR-ASSOCIATED ENDONUCLEASE_HELICASE CAS3"/>
    <property type="match status" value="1"/>
</dbReference>
<evidence type="ECO:0000256" key="7">
    <source>
        <dbReference type="ARBA" id="ARBA00022806"/>
    </source>
</evidence>
<comment type="similarity">
    <text evidence="1">In the N-terminal section; belongs to the CRISPR-associated nuclease Cas3-HD family.</text>
</comment>
<dbReference type="RefSeq" id="WP_126310340.1">
    <property type="nucleotide sequence ID" value="NZ_AP018449.1"/>
</dbReference>
<reference evidence="11 12" key="1">
    <citation type="journal article" date="2018" name="Int. J. Syst. Evol. Microbiol.">
        <title>Methylomusa anaerophila gen. nov., sp. nov., an anaerobic methanol-utilizing bacterium isolated from a microbial fuel cell.</title>
        <authorList>
            <person name="Amano N."/>
            <person name="Yamamuro A."/>
            <person name="Miyahara M."/>
            <person name="Kouzuma A."/>
            <person name="Abe T."/>
            <person name="Watanabe K."/>
        </authorList>
    </citation>
    <scope>NUCLEOTIDE SEQUENCE [LARGE SCALE GENOMIC DNA]</scope>
    <source>
        <strain evidence="11 12">MMFC1</strain>
    </source>
</reference>
<organism evidence="11 12">
    <name type="scientific">Methylomusa anaerophila</name>
    <dbReference type="NCBI Taxonomy" id="1930071"/>
    <lineage>
        <taxon>Bacteria</taxon>
        <taxon>Bacillati</taxon>
        <taxon>Bacillota</taxon>
        <taxon>Negativicutes</taxon>
        <taxon>Selenomonadales</taxon>
        <taxon>Sporomusaceae</taxon>
        <taxon>Methylomusa</taxon>
    </lineage>
</organism>
<evidence type="ECO:0000313" key="12">
    <source>
        <dbReference type="Proteomes" id="UP000276437"/>
    </source>
</evidence>
<name>A0A348AR34_9FIRM</name>
<dbReference type="Gene3D" id="1.10.3210.30">
    <property type="match status" value="1"/>
</dbReference>
<dbReference type="GO" id="GO:0003677">
    <property type="term" value="F:DNA binding"/>
    <property type="evidence" value="ECO:0007669"/>
    <property type="project" value="InterPro"/>
</dbReference>
<evidence type="ECO:0000256" key="6">
    <source>
        <dbReference type="ARBA" id="ARBA00022801"/>
    </source>
</evidence>
<keyword evidence="5" id="KW-0547">Nucleotide-binding</keyword>
<feature type="domain" description="HD Cas3-type" evidence="10">
    <location>
        <begin position="19"/>
        <end position="189"/>
    </location>
</feature>
<dbReference type="NCBIfam" id="TIGR00277">
    <property type="entry name" value="HDIG"/>
    <property type="match status" value="1"/>
</dbReference>
<dbReference type="OrthoDB" id="9810236at2"/>
<dbReference type="InterPro" id="IPR050547">
    <property type="entry name" value="DEAD_box_RNA_helicases"/>
</dbReference>
<dbReference type="InterPro" id="IPR027417">
    <property type="entry name" value="P-loop_NTPase"/>
</dbReference>
<dbReference type="KEGG" id="mana:MAMMFC1_04250"/>
<dbReference type="InterPro" id="IPR003607">
    <property type="entry name" value="HD/PDEase_dom"/>
</dbReference>
<dbReference type="GO" id="GO:0051607">
    <property type="term" value="P:defense response to virus"/>
    <property type="evidence" value="ECO:0007669"/>
    <property type="project" value="UniProtKB-KW"/>
</dbReference>
<dbReference type="SMART" id="SM00471">
    <property type="entry name" value="HDc"/>
    <property type="match status" value="1"/>
</dbReference>
<dbReference type="GO" id="GO:0003723">
    <property type="term" value="F:RNA binding"/>
    <property type="evidence" value="ECO:0007669"/>
    <property type="project" value="TreeGrafter"/>
</dbReference>
<dbReference type="GO" id="GO:0003724">
    <property type="term" value="F:RNA helicase activity"/>
    <property type="evidence" value="ECO:0007669"/>
    <property type="project" value="TreeGrafter"/>
</dbReference>
<dbReference type="GO" id="GO:0046872">
    <property type="term" value="F:metal ion binding"/>
    <property type="evidence" value="ECO:0007669"/>
    <property type="project" value="UniProtKB-KW"/>
</dbReference>
<dbReference type="Pfam" id="PF01966">
    <property type="entry name" value="HD"/>
    <property type="match status" value="1"/>
</dbReference>
<dbReference type="SMART" id="SM00487">
    <property type="entry name" value="DEXDc"/>
    <property type="match status" value="1"/>
</dbReference>
<dbReference type="GO" id="GO:0004519">
    <property type="term" value="F:endonuclease activity"/>
    <property type="evidence" value="ECO:0007669"/>
    <property type="project" value="UniProtKB-KW"/>
</dbReference>
<dbReference type="SUPFAM" id="SSF52540">
    <property type="entry name" value="P-loop containing nucleoside triphosphate hydrolases"/>
    <property type="match status" value="1"/>
</dbReference>
<keyword evidence="11" id="KW-0255">Endonuclease</keyword>
<gene>
    <name evidence="11" type="primary">ygcB</name>
    <name evidence="11" type="ORF">MAMMFC1_04250</name>
</gene>
<dbReference type="EC" id="3.1.-.-" evidence="11"/>
<dbReference type="Pfam" id="PF22590">
    <property type="entry name" value="Cas3-like_C_2"/>
    <property type="match status" value="1"/>
</dbReference>
<evidence type="ECO:0000256" key="3">
    <source>
        <dbReference type="ARBA" id="ARBA00022722"/>
    </source>
</evidence>
<keyword evidence="12" id="KW-1185">Reference proteome</keyword>
<dbReference type="PROSITE" id="PS51643">
    <property type="entry name" value="HD_CAS3"/>
    <property type="match status" value="1"/>
</dbReference>
<dbReference type="InterPro" id="IPR038257">
    <property type="entry name" value="CRISPR-assoc_Cas3_HD_sf"/>
</dbReference>
<sequence>MSRVTEIAALLGSLLGEKRSHPGKKLIEHVLGVARLMEALSAEQGLNCDPEQIKAVALTHDIGKAHPEFQDYLEGKGEGVNHAKPSAWFTYTLLQDFWLAEVVCRHHTHLYSSKDLSKDWLPDSFSLPKQQKRMRQLVAGWPWLLSEEEYFDLEDTIMALGRDMAKSSDLDLWLRVRTLYSLLIAADRMEAIGVEQLLREPMPDFNQPIFPGRSAEVDAWRQNLQQTCLNQAREIAKPGVYTLTLPTGAGKTVTGLSVAYEWAKRFNCKSIIYALPFISIVEQTTNVAKAVFGDSAVQEDHSLAYGQEEKETEKRSPGVVAWRKVSALFRYWREPVVLTTMVQFWDAIFNSRANRTMNFHRLSNAVVILDEPQTIPPAYWRGLGDTLTYLSNKWGTFFLLMTATQPRIPAELELAPPQTFFPQVRHHYEYLPDKYPLEVLPELLAKNLPPQLSMRKNSGMVVVNTKKAALDVYRLFEAMNLEGPVLFLSGWVTPWRRQLTLKQLKKLEEDKALRYLVATQVVEAGVDVDFSWVFRDIGPLDSIIQVAGRCNRHLIGIVPGKVLIAELIGKNGRSLWNCVYSDVLVGRAKDVLQKQSVFDEKDVPAIVAEYYQRVETGLTPCDIAGNLAQGMWHDMPDLIDKSQRDTVTVFVEETDEVWPLLKKLQDQHWDLTRRDEKKRLLQQAQQYALEIPARQLRACELKCSAFYSTDGEPVFRQVFEGKAWFISKAAIRADGLYHPAIGFIPPEEDEGPQMW</sequence>
<dbReference type="InterPro" id="IPR006483">
    <property type="entry name" value="CRISPR-assoc_Cas3_HD"/>
</dbReference>
<dbReference type="Gene3D" id="3.40.50.300">
    <property type="entry name" value="P-loop containing nucleotide triphosphate hydrolases"/>
    <property type="match status" value="2"/>
</dbReference>
<dbReference type="PANTHER" id="PTHR47963">
    <property type="entry name" value="DEAD-BOX ATP-DEPENDENT RNA HELICASE 47, MITOCHONDRIAL"/>
    <property type="match status" value="1"/>
</dbReference>
<dbReference type="AlphaFoldDB" id="A0A348AR34"/>